<organism evidence="1">
    <name type="scientific">Anguilla anguilla</name>
    <name type="common">European freshwater eel</name>
    <name type="synonym">Muraena anguilla</name>
    <dbReference type="NCBI Taxonomy" id="7936"/>
    <lineage>
        <taxon>Eukaryota</taxon>
        <taxon>Metazoa</taxon>
        <taxon>Chordata</taxon>
        <taxon>Craniata</taxon>
        <taxon>Vertebrata</taxon>
        <taxon>Euteleostomi</taxon>
        <taxon>Actinopterygii</taxon>
        <taxon>Neopterygii</taxon>
        <taxon>Teleostei</taxon>
        <taxon>Anguilliformes</taxon>
        <taxon>Anguillidae</taxon>
        <taxon>Anguilla</taxon>
    </lineage>
</organism>
<reference evidence="1" key="2">
    <citation type="journal article" date="2015" name="Fish Shellfish Immunol.">
        <title>Early steps in the European eel (Anguilla anguilla)-Vibrio vulnificus interaction in the gills: Role of the RtxA13 toxin.</title>
        <authorList>
            <person name="Callol A."/>
            <person name="Pajuelo D."/>
            <person name="Ebbesson L."/>
            <person name="Teles M."/>
            <person name="MacKenzie S."/>
            <person name="Amaro C."/>
        </authorList>
    </citation>
    <scope>NUCLEOTIDE SEQUENCE</scope>
</reference>
<evidence type="ECO:0000313" key="1">
    <source>
        <dbReference type="EMBL" id="JAH07860.1"/>
    </source>
</evidence>
<accession>A0A0E9PUV4</accession>
<protein>
    <submittedName>
        <fullName evidence="1">Uncharacterized protein</fullName>
    </submittedName>
</protein>
<name>A0A0E9PUV4_ANGAN</name>
<reference evidence="1" key="1">
    <citation type="submission" date="2014-11" db="EMBL/GenBank/DDBJ databases">
        <authorList>
            <person name="Amaro Gonzalez C."/>
        </authorList>
    </citation>
    <scope>NUCLEOTIDE SEQUENCE</scope>
</reference>
<proteinExistence type="predicted"/>
<dbReference type="AlphaFoldDB" id="A0A0E9PUV4"/>
<dbReference type="EMBL" id="GBXM01100717">
    <property type="protein sequence ID" value="JAH07860.1"/>
    <property type="molecule type" value="Transcribed_RNA"/>
</dbReference>
<sequence>MPSRQVTPWRGHAPYPYTLYTNSRMHILFAGIIKNVQELISTRCTYTAWIYCARGHSDC</sequence>